<dbReference type="Gene3D" id="3.10.20.90">
    <property type="entry name" value="Phosphatidylinositol 3-kinase Catalytic Subunit, Chain A, domain 1"/>
    <property type="match status" value="1"/>
</dbReference>
<evidence type="ECO:0000313" key="4">
    <source>
        <dbReference type="Proteomes" id="UP000267821"/>
    </source>
</evidence>
<sequence>MATAATIPSDISTTVKEDAPLMSTAPCGEASSSTLPASETIASRTDEKSNNPTTAITNTELVSSIPPGAVAKPDALAPSTSDMFSQPQTPHPSAQPDPSELQSTDVVIRGPQTLPPPKSLSITLLLISGVRYPFTINSEFMSRHNLSVTDQDPMQINVSALKECIWKEWKDEEWNVKPPSANFIRLIHFGRLLDDRQQLKGMYLRGAGPWERYGQSER</sequence>
<evidence type="ECO:0000256" key="1">
    <source>
        <dbReference type="SAM" id="MobiDB-lite"/>
    </source>
</evidence>
<name>A0A3N4M6S5_9PEZI</name>
<keyword evidence="4" id="KW-1185">Reference proteome</keyword>
<feature type="domain" description="UBL3-like ubiquitin" evidence="2">
    <location>
        <begin position="156"/>
        <end position="201"/>
    </location>
</feature>
<dbReference type="AlphaFoldDB" id="A0A3N4M6S5"/>
<dbReference type="SUPFAM" id="SSF54236">
    <property type="entry name" value="Ubiquitin-like"/>
    <property type="match status" value="1"/>
</dbReference>
<dbReference type="EMBL" id="ML121527">
    <property type="protein sequence ID" value="RPB29379.1"/>
    <property type="molecule type" value="Genomic_DNA"/>
</dbReference>
<feature type="region of interest" description="Disordered" evidence="1">
    <location>
        <begin position="1"/>
        <end position="102"/>
    </location>
</feature>
<dbReference type="Proteomes" id="UP000267821">
    <property type="component" value="Unassembled WGS sequence"/>
</dbReference>
<feature type="compositionally biased region" description="Polar residues" evidence="1">
    <location>
        <begin position="50"/>
        <end position="62"/>
    </location>
</feature>
<feature type="compositionally biased region" description="Polar residues" evidence="1">
    <location>
        <begin position="78"/>
        <end position="88"/>
    </location>
</feature>
<reference evidence="3 4" key="1">
    <citation type="journal article" date="2018" name="Nat. Ecol. Evol.">
        <title>Pezizomycetes genomes reveal the molecular basis of ectomycorrhizal truffle lifestyle.</title>
        <authorList>
            <person name="Murat C."/>
            <person name="Payen T."/>
            <person name="Noel B."/>
            <person name="Kuo A."/>
            <person name="Morin E."/>
            <person name="Chen J."/>
            <person name="Kohler A."/>
            <person name="Krizsan K."/>
            <person name="Balestrini R."/>
            <person name="Da Silva C."/>
            <person name="Montanini B."/>
            <person name="Hainaut M."/>
            <person name="Levati E."/>
            <person name="Barry K.W."/>
            <person name="Belfiori B."/>
            <person name="Cichocki N."/>
            <person name="Clum A."/>
            <person name="Dockter R.B."/>
            <person name="Fauchery L."/>
            <person name="Guy J."/>
            <person name="Iotti M."/>
            <person name="Le Tacon F."/>
            <person name="Lindquist E.A."/>
            <person name="Lipzen A."/>
            <person name="Malagnac F."/>
            <person name="Mello A."/>
            <person name="Molinier V."/>
            <person name="Miyauchi S."/>
            <person name="Poulain J."/>
            <person name="Riccioni C."/>
            <person name="Rubini A."/>
            <person name="Sitrit Y."/>
            <person name="Splivallo R."/>
            <person name="Traeger S."/>
            <person name="Wang M."/>
            <person name="Zifcakova L."/>
            <person name="Wipf D."/>
            <person name="Zambonelli A."/>
            <person name="Paolocci F."/>
            <person name="Nowrousian M."/>
            <person name="Ottonello S."/>
            <person name="Baldrian P."/>
            <person name="Spatafora J.W."/>
            <person name="Henrissat B."/>
            <person name="Nagy L.G."/>
            <person name="Aury J.M."/>
            <person name="Wincker P."/>
            <person name="Grigoriev I.V."/>
            <person name="Bonfante P."/>
            <person name="Martin F.M."/>
        </authorList>
    </citation>
    <scope>NUCLEOTIDE SEQUENCE [LARGE SCALE GENOMIC DNA]</scope>
    <source>
        <strain evidence="3 4">ATCC MYA-4762</strain>
    </source>
</reference>
<accession>A0A3N4M6S5</accession>
<gene>
    <name evidence="3" type="ORF">L211DRAFT_844373</name>
</gene>
<evidence type="ECO:0000313" key="3">
    <source>
        <dbReference type="EMBL" id="RPB29379.1"/>
    </source>
</evidence>
<dbReference type="InterPro" id="IPR029071">
    <property type="entry name" value="Ubiquitin-like_domsf"/>
</dbReference>
<dbReference type="InParanoid" id="A0A3N4M6S5"/>
<dbReference type="InterPro" id="IPR039540">
    <property type="entry name" value="UBL3-like_ubiquitin_dom"/>
</dbReference>
<organism evidence="3 4">
    <name type="scientific">Terfezia boudieri ATCC MYA-4762</name>
    <dbReference type="NCBI Taxonomy" id="1051890"/>
    <lineage>
        <taxon>Eukaryota</taxon>
        <taxon>Fungi</taxon>
        <taxon>Dikarya</taxon>
        <taxon>Ascomycota</taxon>
        <taxon>Pezizomycotina</taxon>
        <taxon>Pezizomycetes</taxon>
        <taxon>Pezizales</taxon>
        <taxon>Pezizaceae</taxon>
        <taxon>Terfezia</taxon>
    </lineage>
</organism>
<proteinExistence type="predicted"/>
<feature type="compositionally biased region" description="Polar residues" evidence="1">
    <location>
        <begin position="30"/>
        <end position="43"/>
    </location>
</feature>
<dbReference type="STRING" id="1051890.A0A3N4M6S5"/>
<evidence type="ECO:0000259" key="2">
    <source>
        <dbReference type="Pfam" id="PF13881"/>
    </source>
</evidence>
<dbReference type="OrthoDB" id="1043111at2759"/>
<protein>
    <recommendedName>
        <fullName evidence="2">UBL3-like ubiquitin domain-containing protein</fullName>
    </recommendedName>
</protein>
<dbReference type="Pfam" id="PF13881">
    <property type="entry name" value="Rad60-SLD_2"/>
    <property type="match status" value="1"/>
</dbReference>